<evidence type="ECO:0000256" key="7">
    <source>
        <dbReference type="ARBA" id="ARBA00022552"/>
    </source>
</evidence>
<dbReference type="AlphaFoldDB" id="A0A6G1HT61"/>
<dbReference type="InterPro" id="IPR053939">
    <property type="entry name" value="UTP25_C"/>
</dbReference>
<comment type="similarity">
    <text evidence="3 10">Belongs to the UTP25 family.</text>
</comment>
<dbReference type="GO" id="GO:0034511">
    <property type="term" value="F:U3 snoRNA binding"/>
    <property type="evidence" value="ECO:0007669"/>
    <property type="project" value="InterPro"/>
</dbReference>
<dbReference type="GO" id="GO:0000462">
    <property type="term" value="P:maturation of SSU-rRNA from tricistronic rRNA transcript (SSU-rRNA, 5.8S rRNA, LSU-rRNA)"/>
    <property type="evidence" value="ECO:0007669"/>
    <property type="project" value="TreeGrafter"/>
</dbReference>
<dbReference type="EMBL" id="ML996698">
    <property type="protein sequence ID" value="KAF2399210.1"/>
    <property type="molecule type" value="Genomic_DNA"/>
</dbReference>
<evidence type="ECO:0000256" key="11">
    <source>
        <dbReference type="SAM" id="MobiDB-lite"/>
    </source>
</evidence>
<evidence type="ECO:0000256" key="8">
    <source>
        <dbReference type="ARBA" id="ARBA00023242"/>
    </source>
</evidence>
<keyword evidence="7 10" id="KW-0698">rRNA processing</keyword>
<evidence type="ECO:0000256" key="5">
    <source>
        <dbReference type="ARBA" id="ARBA00015422"/>
    </source>
</evidence>
<feature type="region of interest" description="Disordered" evidence="11">
    <location>
        <begin position="59"/>
        <end position="143"/>
    </location>
</feature>
<keyword evidence="8 10" id="KW-0539">Nucleus</keyword>
<evidence type="ECO:0000256" key="6">
    <source>
        <dbReference type="ARBA" id="ARBA00022517"/>
    </source>
</evidence>
<dbReference type="InterPro" id="IPR053940">
    <property type="entry name" value="UTP25_NTPase-like"/>
</dbReference>
<dbReference type="InterPro" id="IPR027417">
    <property type="entry name" value="P-loop_NTPase"/>
</dbReference>
<evidence type="ECO:0000313" key="14">
    <source>
        <dbReference type="EMBL" id="KAF2399210.1"/>
    </source>
</evidence>
<reference evidence="14" key="1">
    <citation type="journal article" date="2020" name="Stud. Mycol.">
        <title>101 Dothideomycetes genomes: a test case for predicting lifestyles and emergence of pathogens.</title>
        <authorList>
            <person name="Haridas S."/>
            <person name="Albert R."/>
            <person name="Binder M."/>
            <person name="Bloem J."/>
            <person name="Labutti K."/>
            <person name="Salamov A."/>
            <person name="Andreopoulos B."/>
            <person name="Baker S."/>
            <person name="Barry K."/>
            <person name="Bills G."/>
            <person name="Bluhm B."/>
            <person name="Cannon C."/>
            <person name="Castanera R."/>
            <person name="Culley D."/>
            <person name="Daum C."/>
            <person name="Ezra D."/>
            <person name="Gonzalez J."/>
            <person name="Henrissat B."/>
            <person name="Kuo A."/>
            <person name="Liang C."/>
            <person name="Lipzen A."/>
            <person name="Lutzoni F."/>
            <person name="Magnuson J."/>
            <person name="Mondo S."/>
            <person name="Nolan M."/>
            <person name="Ohm R."/>
            <person name="Pangilinan J."/>
            <person name="Park H.-J."/>
            <person name="Ramirez L."/>
            <person name="Alfaro M."/>
            <person name="Sun H."/>
            <person name="Tritt A."/>
            <person name="Yoshinaga Y."/>
            <person name="Zwiers L.-H."/>
            <person name="Turgeon B."/>
            <person name="Goodwin S."/>
            <person name="Spatafora J."/>
            <person name="Crous P."/>
            <person name="Grigoriev I."/>
        </authorList>
    </citation>
    <scope>NUCLEOTIDE SEQUENCE</scope>
    <source>
        <strain evidence="14">CBS 262.69</strain>
    </source>
</reference>
<organism evidence="14 15">
    <name type="scientific">Trichodelitschia bisporula</name>
    <dbReference type="NCBI Taxonomy" id="703511"/>
    <lineage>
        <taxon>Eukaryota</taxon>
        <taxon>Fungi</taxon>
        <taxon>Dikarya</taxon>
        <taxon>Ascomycota</taxon>
        <taxon>Pezizomycotina</taxon>
        <taxon>Dothideomycetes</taxon>
        <taxon>Dothideomycetes incertae sedis</taxon>
        <taxon>Phaeotrichales</taxon>
        <taxon>Phaeotrichaceae</taxon>
        <taxon>Trichodelitschia</taxon>
    </lineage>
</organism>
<dbReference type="Pfam" id="PF06862">
    <property type="entry name" value="Utp25_C"/>
    <property type="match status" value="1"/>
</dbReference>
<dbReference type="InterPro" id="IPR010678">
    <property type="entry name" value="UTP25"/>
</dbReference>
<sequence length="696" mass="78702">MPRKRGFISSRIQDSDDEQQQLEPQVLENDPEEADSDLSGSEVEPVTATKAYSLLLESFGKASDSSEPQKKRRKIDADSHCTDHRSSGPGDDEGDDEGGSQTPSSDDGPNASSDAESDDEDADAMDVDDDISDPFHTHFDSPDEKDLAQTLKAVSENRWQAEQKTTASLGKWILFTPETDDPSASSKLKYSASSIEALKLKSKLRGPAARAIPDIEGVERPFTSQLFEYHDILFGGRTVQNGPKLRTLACLHALNHVLKTRDRVLKNNERMKKSTDEDAEFRDQGFTRPKVLILLPTRNSCARIMKTIVELCAPEQEENRKRFEEGYIQEETQLDEERPADYRELFDGNDDDMFRIGVKFTRKTVKYFAQFYNSDIILASPLGLRSALDSEDKKKQDYDYLSSIEIVIMDQADALLMQNWEHVEYVLDHLNLQPKEAHGCDFGRVRNWYLDGNAKYLRQTIVLSAFLTPELNKIFTRYMHNVAGKVKSHPEYPGAMLDIGLHIKQTFSRFDAPSIVNDPDARFKAFTTTIIPSLTRYPKPPDGCLGVVIFIPSYFDFVRVRNYFATSSATQNISFGVISENQEPASAQVRRARSHFLSGKHSVLLYSGRAHHFFRYQIRGVKRVIMYALPDNPMFYKELVGGFILRSILDGKTSAEEANVKALFSKWDALKLERIVGTKRVGTMLKNKGGDTFDFV</sequence>
<keyword evidence="15" id="KW-1185">Reference proteome</keyword>
<dbReference type="PANTHER" id="PTHR12933">
    <property type="entry name" value="ORF PROTEIN-RELATED"/>
    <property type="match status" value="1"/>
</dbReference>
<dbReference type="FunFam" id="3.40.50.300:FF:002356">
    <property type="entry name" value="U3 small nucleolar RNA-associated protein 25"/>
    <property type="match status" value="1"/>
</dbReference>
<dbReference type="Gene3D" id="3.40.50.300">
    <property type="entry name" value="P-loop containing nucleotide triphosphate hydrolases"/>
    <property type="match status" value="1"/>
</dbReference>
<feature type="domain" description="UTP25 NTP hydrolase-like" evidence="13">
    <location>
        <begin position="229"/>
        <end position="486"/>
    </location>
</feature>
<gene>
    <name evidence="14" type="ORF">EJ06DRAFT_531532</name>
</gene>
<comment type="subunit">
    <text evidence="4 10">Component of the ribosomal small subunit (SSU) processome composed of at least 40 protein subunits and snoRNA U3.</text>
</comment>
<evidence type="ECO:0000256" key="1">
    <source>
        <dbReference type="ARBA" id="ARBA00002883"/>
    </source>
</evidence>
<dbReference type="PANTHER" id="PTHR12933:SF0">
    <property type="entry name" value="U3 SMALL NUCLEOLAR RNA-ASSOCIATED PROTEIN 25 HOMOLOG"/>
    <property type="match status" value="1"/>
</dbReference>
<evidence type="ECO:0000256" key="4">
    <source>
        <dbReference type="ARBA" id="ARBA00011192"/>
    </source>
</evidence>
<dbReference type="Pfam" id="PF22916">
    <property type="entry name" value="UTP25_NTPase-like"/>
    <property type="match status" value="1"/>
</dbReference>
<evidence type="ECO:0000256" key="10">
    <source>
        <dbReference type="RuleBase" id="RU365070"/>
    </source>
</evidence>
<comment type="function">
    <text evidence="1 10">DEAD-box RNA helicase-like protein required for pre-18S rRNA processing, specifically at sites A0, A1, and A2.</text>
</comment>
<feature type="compositionally biased region" description="Basic and acidic residues" evidence="11">
    <location>
        <begin position="75"/>
        <end position="86"/>
    </location>
</feature>
<protein>
    <recommendedName>
        <fullName evidence="5 10">U3 small nucleolar RNA-associated protein 25</fullName>
        <shortName evidence="10">U3 snoRNA-associated protein 25</shortName>
    </recommendedName>
</protein>
<feature type="compositionally biased region" description="Basic and acidic residues" evidence="11">
    <location>
        <begin position="133"/>
        <end position="143"/>
    </location>
</feature>
<evidence type="ECO:0000313" key="15">
    <source>
        <dbReference type="Proteomes" id="UP000799640"/>
    </source>
</evidence>
<evidence type="ECO:0000259" key="13">
    <source>
        <dbReference type="Pfam" id="PF22916"/>
    </source>
</evidence>
<proteinExistence type="inferred from homology"/>
<evidence type="ECO:0000256" key="3">
    <source>
        <dbReference type="ARBA" id="ARBA00009223"/>
    </source>
</evidence>
<accession>A0A6G1HT61</accession>
<feature type="compositionally biased region" description="Acidic residues" evidence="11">
    <location>
        <begin position="115"/>
        <end position="132"/>
    </location>
</feature>
<evidence type="ECO:0000256" key="9">
    <source>
        <dbReference type="ARBA" id="ARBA00023274"/>
    </source>
</evidence>
<dbReference type="GO" id="GO:0032040">
    <property type="term" value="C:small-subunit processome"/>
    <property type="evidence" value="ECO:0007669"/>
    <property type="project" value="TreeGrafter"/>
</dbReference>
<dbReference type="SUPFAM" id="SSF52540">
    <property type="entry name" value="P-loop containing nucleoside triphosphate hydrolases"/>
    <property type="match status" value="1"/>
</dbReference>
<evidence type="ECO:0000259" key="12">
    <source>
        <dbReference type="Pfam" id="PF06862"/>
    </source>
</evidence>
<keyword evidence="6 10" id="KW-0690">Ribosome biogenesis</keyword>
<name>A0A6G1HT61_9PEZI</name>
<evidence type="ECO:0000256" key="2">
    <source>
        <dbReference type="ARBA" id="ARBA00004604"/>
    </source>
</evidence>
<dbReference type="Proteomes" id="UP000799640">
    <property type="component" value="Unassembled WGS sequence"/>
</dbReference>
<keyword evidence="9 10" id="KW-0687">Ribonucleoprotein</keyword>
<comment type="subcellular location">
    <subcellularLocation>
        <location evidence="2 10">Nucleus</location>
        <location evidence="2 10">Nucleolus</location>
    </subcellularLocation>
</comment>
<dbReference type="OrthoDB" id="10264378at2759"/>
<feature type="region of interest" description="Disordered" evidence="11">
    <location>
        <begin position="1"/>
        <end position="46"/>
    </location>
</feature>
<feature type="domain" description="UTP25 C-terminal" evidence="12">
    <location>
        <begin position="496"/>
        <end position="695"/>
    </location>
</feature>
<dbReference type="GO" id="GO:0019843">
    <property type="term" value="F:rRNA binding"/>
    <property type="evidence" value="ECO:0007669"/>
    <property type="project" value="TreeGrafter"/>
</dbReference>